<dbReference type="InterPro" id="IPR001494">
    <property type="entry name" value="Importin-beta_N"/>
</dbReference>
<dbReference type="PROSITE" id="PS50166">
    <property type="entry name" value="IMPORTIN_B_NT"/>
    <property type="match status" value="1"/>
</dbReference>
<dbReference type="FunCoup" id="G3AVP5">
    <property type="interactions" value="1123"/>
</dbReference>
<evidence type="ECO:0000313" key="8">
    <source>
        <dbReference type="Proteomes" id="UP000000709"/>
    </source>
</evidence>
<keyword evidence="3" id="KW-0653">Protein transport</keyword>
<sequence>MSDLLITLILNQTNSDNNIRTAAELEFNQFLKQDPTNAAYIILESALNQDYPIDLRQSCLLHLKRLVPYYWSMGFQSFIGPPIAQDVKVKIRQSLLELATSSPESKLRNGSAYAIVQIASADYPDEWPELLNVLYSATMNFSNENSLIGGLQVLTDLFDDLITEEQFWEGGIAGQVTSHINDILTGDLSSEVKTQAIKLYSNVVDILSSPEAFSKPPRKQFVINHVASSIQIFAQLLEKSYNNSTGNTSTVYLSELNLRTSIYRILNLLLGQFHKKITQETKANLLSLTIQDFNYVAQLFANFVVVENTANVPEIKTTSDLTSISSILSNLLEELLVTVSNCQLDISVGEVAPHEQFFKDLVTVSSLTQSTIEEYQADINVYASDLTGLSTVSRVRETVNDVLSELNESDSSQVYKRVIEGLAGGQGDWRLIEAQLYILESLFINDDVSFDQLELSPPDLLNLFARYISYDKPLVTARSFILLPKFFEKFSNIPKETRRKAFSDMIVFTIGLLDKDFEACDFIKIACLVSITYYKHVIDFNHDLAPQGKDIQTAIFTIVHSLIEESEEDGLPSLLEAITEAISIDPQQATTIQIGNDINVIDLIFKITFKDPANVQLIVDTSDCLTSLLKNISIDNYLQTCEKSLPVIFEIMNQEIKRNNVEVEYTPELYLALELLSIIIESVPESQQELPSSIFYYAFPILRRILTLSQDNQILQSGGEVFNNIIQKASKLFLEYQDPETKQSGIDCMMEIVYKFLSPELSDSAANNCGSIVYSLIDQFQSYLTSDLLTQILKATVLRLSYAKESITIENLIMVFCKLIINSPQEMVDFLSNNISLTIDGVAKSGLEIILPIWFESYEVTRGYEHIKQNSLALGKIFSLGDARVENLVVNGEIIPYEGDLIITRSMAKAMPDKYTQIPACLKILKLLVGELEFQCQQPNAEDYLPEREELGEADNDDDDDEEGWEDMEDIGVPNFEKLKSYVDSDAEGDRDSDESLKHLLIQFLRECTVKDLGHFRKYYEELNDQEKKTITENLVF</sequence>
<dbReference type="RefSeq" id="XP_007377976.1">
    <property type="nucleotide sequence ID" value="XM_007377914.1"/>
</dbReference>
<feature type="compositionally biased region" description="Acidic residues" evidence="5">
    <location>
        <begin position="952"/>
        <end position="969"/>
    </location>
</feature>
<name>G3AVP5_SPAPN</name>
<comment type="subcellular location">
    <subcellularLocation>
        <location evidence="1">Nucleus</location>
    </subcellularLocation>
</comment>
<dbReference type="GO" id="GO:0031267">
    <property type="term" value="F:small GTPase binding"/>
    <property type="evidence" value="ECO:0007669"/>
    <property type="project" value="InterPro"/>
</dbReference>
<dbReference type="AlphaFoldDB" id="G3AVP5"/>
<dbReference type="PANTHER" id="PTHR10997">
    <property type="entry name" value="IMPORTIN-7, 8, 11"/>
    <property type="match status" value="1"/>
</dbReference>
<evidence type="ECO:0000256" key="5">
    <source>
        <dbReference type="SAM" id="MobiDB-lite"/>
    </source>
</evidence>
<dbReference type="InterPro" id="IPR016024">
    <property type="entry name" value="ARM-type_fold"/>
</dbReference>
<dbReference type="PANTHER" id="PTHR10997:SF9">
    <property type="entry name" value="IMPORTIN-9"/>
    <property type="match status" value="1"/>
</dbReference>
<evidence type="ECO:0000313" key="7">
    <source>
        <dbReference type="EMBL" id="EGW30210.1"/>
    </source>
</evidence>
<feature type="domain" description="Importin N-terminal" evidence="6">
    <location>
        <begin position="23"/>
        <end position="101"/>
    </location>
</feature>
<dbReference type="Proteomes" id="UP000000709">
    <property type="component" value="Unassembled WGS sequence"/>
</dbReference>
<dbReference type="InterPro" id="IPR056840">
    <property type="entry name" value="HEAT_IPO9_central"/>
</dbReference>
<dbReference type="STRING" id="619300.G3AVP5"/>
<dbReference type="Gene3D" id="1.25.10.10">
    <property type="entry name" value="Leucine-rich Repeat Variant"/>
    <property type="match status" value="1"/>
</dbReference>
<dbReference type="Pfam" id="PF25018">
    <property type="entry name" value="HEAT_IPO9_c"/>
    <property type="match status" value="1"/>
</dbReference>
<evidence type="ECO:0000256" key="1">
    <source>
        <dbReference type="ARBA" id="ARBA00004123"/>
    </source>
</evidence>
<dbReference type="EMBL" id="GL996506">
    <property type="protein sequence ID" value="EGW30210.1"/>
    <property type="molecule type" value="Genomic_DNA"/>
</dbReference>
<dbReference type="GO" id="GO:0005635">
    <property type="term" value="C:nuclear envelope"/>
    <property type="evidence" value="ECO:0007669"/>
    <property type="project" value="TreeGrafter"/>
</dbReference>
<dbReference type="eggNOG" id="KOG2274">
    <property type="taxonomic scope" value="Eukaryota"/>
</dbReference>
<feature type="region of interest" description="Disordered" evidence="5">
    <location>
        <begin position="945"/>
        <end position="969"/>
    </location>
</feature>
<evidence type="ECO:0000256" key="4">
    <source>
        <dbReference type="ARBA" id="ARBA00023242"/>
    </source>
</evidence>
<keyword evidence="8" id="KW-1185">Reference proteome</keyword>
<dbReference type="InParanoid" id="G3AVP5"/>
<dbReference type="GO" id="GO:0005829">
    <property type="term" value="C:cytosol"/>
    <property type="evidence" value="ECO:0007669"/>
    <property type="project" value="TreeGrafter"/>
</dbReference>
<accession>G3AVP5</accession>
<evidence type="ECO:0000259" key="6">
    <source>
        <dbReference type="PROSITE" id="PS50166"/>
    </source>
</evidence>
<dbReference type="GeneID" id="18871748"/>
<dbReference type="InterPro" id="IPR011989">
    <property type="entry name" value="ARM-like"/>
</dbReference>
<evidence type="ECO:0000256" key="2">
    <source>
        <dbReference type="ARBA" id="ARBA00022448"/>
    </source>
</evidence>
<protein>
    <recommendedName>
        <fullName evidence="6">Importin N-terminal domain-containing protein</fullName>
    </recommendedName>
</protein>
<evidence type="ECO:0000256" key="3">
    <source>
        <dbReference type="ARBA" id="ARBA00022927"/>
    </source>
</evidence>
<keyword evidence="2" id="KW-0813">Transport</keyword>
<dbReference type="OMA" id="NPDQYTI"/>
<gene>
    <name evidence="7" type="ORF">SPAPADRAFT_53032</name>
</gene>
<dbReference type="SMART" id="SM00913">
    <property type="entry name" value="IBN_N"/>
    <property type="match status" value="1"/>
</dbReference>
<reference evidence="7 8" key="1">
    <citation type="journal article" date="2011" name="Proc. Natl. Acad. Sci. U.S.A.">
        <title>Comparative genomics of xylose-fermenting fungi for enhanced biofuel production.</title>
        <authorList>
            <person name="Wohlbach D.J."/>
            <person name="Kuo A."/>
            <person name="Sato T.K."/>
            <person name="Potts K.M."/>
            <person name="Salamov A.A."/>
            <person name="LaButti K.M."/>
            <person name="Sun H."/>
            <person name="Clum A."/>
            <person name="Pangilinan J.L."/>
            <person name="Lindquist E.A."/>
            <person name="Lucas S."/>
            <person name="Lapidus A."/>
            <person name="Jin M."/>
            <person name="Gunawan C."/>
            <person name="Balan V."/>
            <person name="Dale B.E."/>
            <person name="Jeffries T.W."/>
            <person name="Zinkel R."/>
            <person name="Barry K.W."/>
            <person name="Grigoriev I.V."/>
            <person name="Gasch A.P."/>
        </authorList>
    </citation>
    <scope>NUCLEOTIDE SEQUENCE [LARGE SCALE GENOMIC DNA]</scope>
    <source>
        <strain evidence="8">NRRL Y-27907 / 11-Y1</strain>
    </source>
</reference>
<dbReference type="SUPFAM" id="SSF48371">
    <property type="entry name" value="ARM repeat"/>
    <property type="match status" value="1"/>
</dbReference>
<dbReference type="HOGENOM" id="CLU_008920_1_1_1"/>
<organism evidence="8">
    <name type="scientific">Spathaspora passalidarum (strain NRRL Y-27907 / 11-Y1)</name>
    <dbReference type="NCBI Taxonomy" id="619300"/>
    <lineage>
        <taxon>Eukaryota</taxon>
        <taxon>Fungi</taxon>
        <taxon>Dikarya</taxon>
        <taxon>Ascomycota</taxon>
        <taxon>Saccharomycotina</taxon>
        <taxon>Pichiomycetes</taxon>
        <taxon>Debaryomycetaceae</taxon>
        <taxon>Spathaspora</taxon>
    </lineage>
</organism>
<dbReference type="KEGG" id="spaa:SPAPADRAFT_53032"/>
<proteinExistence type="predicted"/>
<keyword evidence="4" id="KW-0539">Nucleus</keyword>
<dbReference type="GO" id="GO:0006606">
    <property type="term" value="P:protein import into nucleus"/>
    <property type="evidence" value="ECO:0007669"/>
    <property type="project" value="TreeGrafter"/>
</dbReference>
<dbReference type="OrthoDB" id="431626at2759"/>